<comment type="caution">
    <text evidence="1">The sequence shown here is derived from an EMBL/GenBank/DDBJ whole genome shotgun (WGS) entry which is preliminary data.</text>
</comment>
<dbReference type="OrthoDB" id="4539703at2"/>
<sequence>MRPLNTTSPRLNPPPGSAIHRHVRRSRLVVATLGPTGTDAHAEASRRFRAVRLTDSFEQAMQAAVRDGTPAVVAAGFVERDHPTGEVSDLWVNLHFRYTGKAELVEVWQAPTKPICLATAPTVRHPRTIALHPATATFADRTAPDAERRWTNAKPLAVREVIEGRADGCVASTDLARRAGLTVLEEFRPTMVWCLYQAVNADGPVSSGISG</sequence>
<gene>
    <name evidence="1" type="ORF">FHX73_114553</name>
</gene>
<dbReference type="EMBL" id="VIWT01000001">
    <property type="protein sequence ID" value="TWG00673.1"/>
    <property type="molecule type" value="Genomic_DNA"/>
</dbReference>
<accession>A0A561UMS6</accession>
<name>A0A561UMS6_9ACTN</name>
<organism evidence="1 2">
    <name type="scientific">Kitasatospora viridis</name>
    <dbReference type="NCBI Taxonomy" id="281105"/>
    <lineage>
        <taxon>Bacteria</taxon>
        <taxon>Bacillati</taxon>
        <taxon>Actinomycetota</taxon>
        <taxon>Actinomycetes</taxon>
        <taxon>Kitasatosporales</taxon>
        <taxon>Streptomycetaceae</taxon>
        <taxon>Kitasatospora</taxon>
    </lineage>
</organism>
<dbReference type="RefSeq" id="WP_145906737.1">
    <property type="nucleotide sequence ID" value="NZ_BAAAMZ010000003.1"/>
</dbReference>
<evidence type="ECO:0000313" key="2">
    <source>
        <dbReference type="Proteomes" id="UP000317940"/>
    </source>
</evidence>
<proteinExistence type="predicted"/>
<dbReference type="Proteomes" id="UP000317940">
    <property type="component" value="Unassembled WGS sequence"/>
</dbReference>
<reference evidence="1 2" key="1">
    <citation type="submission" date="2019-06" db="EMBL/GenBank/DDBJ databases">
        <title>Sequencing the genomes of 1000 actinobacteria strains.</title>
        <authorList>
            <person name="Klenk H.-P."/>
        </authorList>
    </citation>
    <scope>NUCLEOTIDE SEQUENCE [LARGE SCALE GENOMIC DNA]</scope>
    <source>
        <strain evidence="1 2">DSM 44826</strain>
    </source>
</reference>
<evidence type="ECO:0000313" key="1">
    <source>
        <dbReference type="EMBL" id="TWG00673.1"/>
    </source>
</evidence>
<evidence type="ECO:0008006" key="3">
    <source>
        <dbReference type="Google" id="ProtNLM"/>
    </source>
</evidence>
<keyword evidence="2" id="KW-1185">Reference proteome</keyword>
<protein>
    <recommendedName>
        <fullName evidence="3">Prephenate dehydratase</fullName>
    </recommendedName>
</protein>
<dbReference type="AlphaFoldDB" id="A0A561UMS6"/>